<name>A0AA88E1Z2_FICCA</name>
<reference evidence="2" key="1">
    <citation type="submission" date="2023-07" db="EMBL/GenBank/DDBJ databases">
        <title>draft genome sequence of fig (Ficus carica).</title>
        <authorList>
            <person name="Takahashi T."/>
            <person name="Nishimura K."/>
        </authorList>
    </citation>
    <scope>NUCLEOTIDE SEQUENCE</scope>
</reference>
<keyword evidence="3" id="KW-1185">Reference proteome</keyword>
<sequence length="123" mass="13788">MPITSDILISEEDNIWLGYFSNDMFKLEGGDKVDITLECGARVFVKKTGVHMLWDKYVDEKLIEYNVVANEDAAVLSIDDNVSMDQAGVRPKRDLDQYDAGPSHGGYDEDYPLKGVKNGPEIE</sequence>
<proteinExistence type="predicted"/>
<feature type="region of interest" description="Disordered" evidence="1">
    <location>
        <begin position="87"/>
        <end position="123"/>
    </location>
</feature>
<dbReference type="Proteomes" id="UP001187192">
    <property type="component" value="Unassembled WGS sequence"/>
</dbReference>
<gene>
    <name evidence="2" type="ORF">TIFTF001_035292</name>
</gene>
<protein>
    <submittedName>
        <fullName evidence="2">Uncharacterized protein</fullName>
    </submittedName>
</protein>
<dbReference type="AlphaFoldDB" id="A0AA88E1Z2"/>
<evidence type="ECO:0000256" key="1">
    <source>
        <dbReference type="SAM" id="MobiDB-lite"/>
    </source>
</evidence>
<organism evidence="2 3">
    <name type="scientific">Ficus carica</name>
    <name type="common">Common fig</name>
    <dbReference type="NCBI Taxonomy" id="3494"/>
    <lineage>
        <taxon>Eukaryota</taxon>
        <taxon>Viridiplantae</taxon>
        <taxon>Streptophyta</taxon>
        <taxon>Embryophyta</taxon>
        <taxon>Tracheophyta</taxon>
        <taxon>Spermatophyta</taxon>
        <taxon>Magnoliopsida</taxon>
        <taxon>eudicotyledons</taxon>
        <taxon>Gunneridae</taxon>
        <taxon>Pentapetalae</taxon>
        <taxon>rosids</taxon>
        <taxon>fabids</taxon>
        <taxon>Rosales</taxon>
        <taxon>Moraceae</taxon>
        <taxon>Ficeae</taxon>
        <taxon>Ficus</taxon>
    </lineage>
</organism>
<accession>A0AA88E1Z2</accession>
<comment type="caution">
    <text evidence="2">The sequence shown here is derived from an EMBL/GenBank/DDBJ whole genome shotgun (WGS) entry which is preliminary data.</text>
</comment>
<evidence type="ECO:0000313" key="2">
    <source>
        <dbReference type="EMBL" id="GMN66221.1"/>
    </source>
</evidence>
<dbReference type="EMBL" id="BTGU01000302">
    <property type="protein sequence ID" value="GMN66221.1"/>
    <property type="molecule type" value="Genomic_DNA"/>
</dbReference>
<evidence type="ECO:0000313" key="3">
    <source>
        <dbReference type="Proteomes" id="UP001187192"/>
    </source>
</evidence>